<feature type="transmembrane region" description="Helical" evidence="1">
    <location>
        <begin position="43"/>
        <end position="70"/>
    </location>
</feature>
<evidence type="ECO:0000313" key="2">
    <source>
        <dbReference type="EMBL" id="KAF2713746.1"/>
    </source>
</evidence>
<accession>A0A6G1KLH8</accession>
<keyword evidence="1" id="KW-0472">Membrane</keyword>
<name>A0A6G1KLH8_9PLEO</name>
<dbReference type="Proteomes" id="UP000799428">
    <property type="component" value="Unassembled WGS sequence"/>
</dbReference>
<evidence type="ECO:0000256" key="1">
    <source>
        <dbReference type="SAM" id="Phobius"/>
    </source>
</evidence>
<dbReference type="EMBL" id="MU005765">
    <property type="protein sequence ID" value="KAF2713746.1"/>
    <property type="molecule type" value="Genomic_DNA"/>
</dbReference>
<keyword evidence="1" id="KW-0812">Transmembrane</keyword>
<protein>
    <submittedName>
        <fullName evidence="2">Uncharacterized protein</fullName>
    </submittedName>
</protein>
<evidence type="ECO:0000313" key="3">
    <source>
        <dbReference type="Proteomes" id="UP000799428"/>
    </source>
</evidence>
<keyword evidence="1" id="KW-1133">Transmembrane helix</keyword>
<dbReference type="AlphaFoldDB" id="A0A6G1KLH8"/>
<keyword evidence="3" id="KW-1185">Reference proteome</keyword>
<proteinExistence type="predicted"/>
<reference evidence="2" key="1">
    <citation type="journal article" date="2020" name="Stud. Mycol.">
        <title>101 Dothideomycetes genomes: a test case for predicting lifestyles and emergence of pathogens.</title>
        <authorList>
            <person name="Haridas S."/>
            <person name="Albert R."/>
            <person name="Binder M."/>
            <person name="Bloem J."/>
            <person name="Labutti K."/>
            <person name="Salamov A."/>
            <person name="Andreopoulos B."/>
            <person name="Baker S."/>
            <person name="Barry K."/>
            <person name="Bills G."/>
            <person name="Bluhm B."/>
            <person name="Cannon C."/>
            <person name="Castanera R."/>
            <person name="Culley D."/>
            <person name="Daum C."/>
            <person name="Ezra D."/>
            <person name="Gonzalez J."/>
            <person name="Henrissat B."/>
            <person name="Kuo A."/>
            <person name="Liang C."/>
            <person name="Lipzen A."/>
            <person name="Lutzoni F."/>
            <person name="Magnuson J."/>
            <person name="Mondo S."/>
            <person name="Nolan M."/>
            <person name="Ohm R."/>
            <person name="Pangilinan J."/>
            <person name="Park H.-J."/>
            <person name="Ramirez L."/>
            <person name="Alfaro M."/>
            <person name="Sun H."/>
            <person name="Tritt A."/>
            <person name="Yoshinaga Y."/>
            <person name="Zwiers L.-H."/>
            <person name="Turgeon B."/>
            <person name="Goodwin S."/>
            <person name="Spatafora J."/>
            <person name="Crous P."/>
            <person name="Grigoriev I."/>
        </authorList>
    </citation>
    <scope>NUCLEOTIDE SEQUENCE</scope>
    <source>
        <strain evidence="2">CBS 279.74</strain>
    </source>
</reference>
<gene>
    <name evidence="2" type="ORF">K504DRAFT_145911</name>
</gene>
<sequence length="139" mass="15045">MSQQARTKNHHQQVAHLPSSAAQLGPCLLLSIHSLIHPPDTRLVLALLLPSLLLLLLLPLLLLLLLLLLLHPPSLSLFLPGAFPPTFCSLTPPHSLAHTPAANPLIDVDNLPLPISASAKRPLNQLLLLLLLLLLLTHK</sequence>
<organism evidence="2 3">
    <name type="scientific">Pleomassaria siparia CBS 279.74</name>
    <dbReference type="NCBI Taxonomy" id="1314801"/>
    <lineage>
        <taxon>Eukaryota</taxon>
        <taxon>Fungi</taxon>
        <taxon>Dikarya</taxon>
        <taxon>Ascomycota</taxon>
        <taxon>Pezizomycotina</taxon>
        <taxon>Dothideomycetes</taxon>
        <taxon>Pleosporomycetidae</taxon>
        <taxon>Pleosporales</taxon>
        <taxon>Pleomassariaceae</taxon>
        <taxon>Pleomassaria</taxon>
    </lineage>
</organism>